<dbReference type="EMBL" id="AUZX01005085">
    <property type="protein sequence ID" value="EQD69111.1"/>
    <property type="molecule type" value="Genomic_DNA"/>
</dbReference>
<evidence type="ECO:0000313" key="3">
    <source>
        <dbReference type="EMBL" id="EQD69111.1"/>
    </source>
</evidence>
<dbReference type="InterPro" id="IPR029058">
    <property type="entry name" value="AB_hydrolase_fold"/>
</dbReference>
<feature type="domain" description="AB hydrolase-1" evidence="2">
    <location>
        <begin position="1"/>
        <end position="112"/>
    </location>
</feature>
<name>T1B868_9ZZZZ</name>
<proteinExistence type="predicted"/>
<reference evidence="3" key="1">
    <citation type="submission" date="2013-08" db="EMBL/GenBank/DDBJ databases">
        <authorList>
            <person name="Mendez C."/>
            <person name="Richter M."/>
            <person name="Ferrer M."/>
            <person name="Sanchez J."/>
        </authorList>
    </citation>
    <scope>NUCLEOTIDE SEQUENCE</scope>
</reference>
<comment type="caution">
    <text evidence="3">The sequence shown here is derived from an EMBL/GenBank/DDBJ whole genome shotgun (WGS) entry which is preliminary data.</text>
</comment>
<reference evidence="3" key="2">
    <citation type="journal article" date="2014" name="ISME J.">
        <title>Microbial stratification in low pH oxic and suboxic macroscopic growths along an acid mine drainage.</title>
        <authorList>
            <person name="Mendez-Garcia C."/>
            <person name="Mesa V."/>
            <person name="Sprenger R.R."/>
            <person name="Richter M."/>
            <person name="Diez M.S."/>
            <person name="Solano J."/>
            <person name="Bargiela R."/>
            <person name="Golyshina O.V."/>
            <person name="Manteca A."/>
            <person name="Ramos J.L."/>
            <person name="Gallego J.R."/>
            <person name="Llorente I."/>
            <person name="Martins Dos Santos V.A."/>
            <person name="Jensen O.N."/>
            <person name="Pelaez A.I."/>
            <person name="Sanchez J."/>
            <person name="Ferrer M."/>
        </authorList>
    </citation>
    <scope>NUCLEOTIDE SEQUENCE</scope>
</reference>
<evidence type="ECO:0000259" key="2">
    <source>
        <dbReference type="Pfam" id="PF00561"/>
    </source>
</evidence>
<feature type="non-terminal residue" evidence="3">
    <location>
        <position position="148"/>
    </location>
</feature>
<dbReference type="Gene3D" id="3.40.50.1820">
    <property type="entry name" value="alpha/beta hydrolase"/>
    <property type="match status" value="1"/>
</dbReference>
<organism evidence="3">
    <name type="scientific">mine drainage metagenome</name>
    <dbReference type="NCBI Taxonomy" id="410659"/>
    <lineage>
        <taxon>unclassified sequences</taxon>
        <taxon>metagenomes</taxon>
        <taxon>ecological metagenomes</taxon>
    </lineage>
</organism>
<evidence type="ECO:0000256" key="1">
    <source>
        <dbReference type="SAM" id="Phobius"/>
    </source>
</evidence>
<gene>
    <name evidence="3" type="ORF">B1A_07032</name>
</gene>
<keyword evidence="1" id="KW-1133">Transmembrane helix</keyword>
<accession>T1B868</accession>
<dbReference type="PANTHER" id="PTHR36837:SF5">
    <property type="entry name" value="POLY-3-HYDROXYBUTYRATE SYNTHASE"/>
    <property type="match status" value="1"/>
</dbReference>
<dbReference type="Pfam" id="PF00561">
    <property type="entry name" value="Abhydrolase_1"/>
    <property type="match status" value="1"/>
</dbReference>
<feature type="transmembrane region" description="Helical" evidence="1">
    <location>
        <begin position="55"/>
        <end position="75"/>
    </location>
</feature>
<dbReference type="InterPro" id="IPR051321">
    <property type="entry name" value="PHA/PHB_synthase"/>
</dbReference>
<keyword evidence="1" id="KW-0472">Membrane</keyword>
<protein>
    <submittedName>
        <fullName evidence="3">PHA synthase</fullName>
    </submittedName>
</protein>
<keyword evidence="1" id="KW-0812">Transmembrane</keyword>
<dbReference type="InterPro" id="IPR000073">
    <property type="entry name" value="AB_hydrolase_1"/>
</dbReference>
<sequence length="148" mass="16450">MVKYLVDQGHTVFLISWKNPDSDDRDLGMDDYLKLGPLAALDAVQRIVPERKVHAAGYCLGGTLLAIAAAALAATKDTRLATVTMLASQTDFTEPGELSLFIDESQVTFLEDMMWEPGYLDGTQMAGAFQMLRSYDLIWSRITHDYLL</sequence>
<dbReference type="AlphaFoldDB" id="T1B868"/>
<dbReference type="PANTHER" id="PTHR36837">
    <property type="entry name" value="POLY(3-HYDROXYALKANOATE) POLYMERASE SUBUNIT PHAC"/>
    <property type="match status" value="1"/>
</dbReference>
<dbReference type="SUPFAM" id="SSF53474">
    <property type="entry name" value="alpha/beta-Hydrolases"/>
    <property type="match status" value="1"/>
</dbReference>